<dbReference type="InterPro" id="IPR043502">
    <property type="entry name" value="DNA/RNA_pol_sf"/>
</dbReference>
<dbReference type="PANTHER" id="PTHR24559">
    <property type="entry name" value="TRANSPOSON TY3-I GAG-POL POLYPROTEIN"/>
    <property type="match status" value="1"/>
</dbReference>
<comment type="caution">
    <text evidence="2">The sequence shown here is derived from an EMBL/GenBank/DDBJ whole genome shotgun (WGS) entry which is preliminary data.</text>
</comment>
<dbReference type="Proteomes" id="UP000663844">
    <property type="component" value="Unassembled WGS sequence"/>
</dbReference>
<gene>
    <name evidence="2" type="ORF">OXD698_LOCUS35470</name>
</gene>
<dbReference type="Gene3D" id="3.10.10.10">
    <property type="entry name" value="HIV Type 1 Reverse Transcriptase, subunit A, domain 1"/>
    <property type="match status" value="1"/>
</dbReference>
<dbReference type="InterPro" id="IPR053134">
    <property type="entry name" value="RNA-dir_DNA_polymerase"/>
</dbReference>
<name>A0A819UEZ7_9BILA</name>
<organism evidence="2 3">
    <name type="scientific">Adineta steineri</name>
    <dbReference type="NCBI Taxonomy" id="433720"/>
    <lineage>
        <taxon>Eukaryota</taxon>
        <taxon>Metazoa</taxon>
        <taxon>Spiralia</taxon>
        <taxon>Gnathifera</taxon>
        <taxon>Rotifera</taxon>
        <taxon>Eurotatoria</taxon>
        <taxon>Bdelloidea</taxon>
        <taxon>Adinetida</taxon>
        <taxon>Adinetidae</taxon>
        <taxon>Adineta</taxon>
    </lineage>
</organism>
<evidence type="ECO:0000313" key="2">
    <source>
        <dbReference type="EMBL" id="CAF4102089.1"/>
    </source>
</evidence>
<reference evidence="2" key="1">
    <citation type="submission" date="2021-02" db="EMBL/GenBank/DDBJ databases">
        <authorList>
            <person name="Nowell W R."/>
        </authorList>
    </citation>
    <scope>NUCLEOTIDE SEQUENCE</scope>
</reference>
<feature type="region of interest" description="Disordered" evidence="1">
    <location>
        <begin position="1"/>
        <end position="30"/>
    </location>
</feature>
<accession>A0A819UEZ7</accession>
<dbReference type="SUPFAM" id="SSF56672">
    <property type="entry name" value="DNA/RNA polymerases"/>
    <property type="match status" value="1"/>
</dbReference>
<dbReference type="EMBL" id="CAJOAZ010005489">
    <property type="protein sequence ID" value="CAF4102089.1"/>
    <property type="molecule type" value="Genomic_DNA"/>
</dbReference>
<sequence>MGGKTHPIPSRGKETSSHPIPWDMSTKKVVPSHPMGWDPMGSHGTSHPMRIPVRDTCYPDEIRKQIENLIAHIKEDTQQEQLKHILWKYGKLFDTSQPSKIDIVLKNAIDTGTHRPVHTPPYRKSTKDQEVLTNETQKLLKNDLIEHSTSPWSSPVVLVKKKDGTTRFCVDY</sequence>
<evidence type="ECO:0000313" key="3">
    <source>
        <dbReference type="Proteomes" id="UP000663844"/>
    </source>
</evidence>
<proteinExistence type="predicted"/>
<feature type="non-terminal residue" evidence="2">
    <location>
        <position position="172"/>
    </location>
</feature>
<protein>
    <submittedName>
        <fullName evidence="2">Uncharacterized protein</fullName>
    </submittedName>
</protein>
<dbReference type="PANTHER" id="PTHR24559:SF444">
    <property type="entry name" value="REVERSE TRANSCRIPTASE DOMAIN-CONTAINING PROTEIN"/>
    <property type="match status" value="1"/>
</dbReference>
<evidence type="ECO:0000256" key="1">
    <source>
        <dbReference type="SAM" id="MobiDB-lite"/>
    </source>
</evidence>
<dbReference type="AlphaFoldDB" id="A0A819UEZ7"/>